<keyword evidence="2" id="KW-1185">Reference proteome</keyword>
<evidence type="ECO:0000313" key="2">
    <source>
        <dbReference type="Proteomes" id="UP001202328"/>
    </source>
</evidence>
<dbReference type="Proteomes" id="UP001202328">
    <property type="component" value="Unassembled WGS sequence"/>
</dbReference>
<proteinExistence type="predicted"/>
<dbReference type="AlphaFoldDB" id="A0AAD4TJL3"/>
<feature type="non-terminal residue" evidence="1">
    <location>
        <position position="1"/>
    </location>
</feature>
<sequence>AEKKSRDVNAECECECHQSSDSNDECEYEFHQSNDSKDECESHERVKVPLESDEKVKLSMLYVVHRYYLVDNLDNLNSHPWDELAFSITIDKSNDALAYQIKSDKLVGSEVTYKSQGMAHVLVVWGLEVLRKFGKKTVTANWLPHMHSVTCKSVINHGTLIESLSQSKEQVFDNIMRHRKDAKRLVMFGLCEGPLVNEVEEEEEDPLENENVVEK</sequence>
<reference evidence="1" key="1">
    <citation type="submission" date="2022-04" db="EMBL/GenBank/DDBJ databases">
        <title>A functionally conserved STORR gene fusion in Papaver species that diverged 16.8 million years ago.</title>
        <authorList>
            <person name="Catania T."/>
        </authorList>
    </citation>
    <scope>NUCLEOTIDE SEQUENCE</scope>
    <source>
        <strain evidence="1">S-188037</strain>
    </source>
</reference>
<accession>A0AAD4TJL3</accession>
<protein>
    <submittedName>
        <fullName evidence="1">Uncharacterized protein</fullName>
    </submittedName>
</protein>
<dbReference type="EMBL" id="JAJJMB010001184">
    <property type="protein sequence ID" value="KAI3957976.1"/>
    <property type="molecule type" value="Genomic_DNA"/>
</dbReference>
<comment type="caution">
    <text evidence="1">The sequence shown here is derived from an EMBL/GenBank/DDBJ whole genome shotgun (WGS) entry which is preliminary data.</text>
</comment>
<evidence type="ECO:0000313" key="1">
    <source>
        <dbReference type="EMBL" id="KAI3957976.1"/>
    </source>
</evidence>
<organism evidence="1 2">
    <name type="scientific">Papaver atlanticum</name>
    <dbReference type="NCBI Taxonomy" id="357466"/>
    <lineage>
        <taxon>Eukaryota</taxon>
        <taxon>Viridiplantae</taxon>
        <taxon>Streptophyta</taxon>
        <taxon>Embryophyta</taxon>
        <taxon>Tracheophyta</taxon>
        <taxon>Spermatophyta</taxon>
        <taxon>Magnoliopsida</taxon>
        <taxon>Ranunculales</taxon>
        <taxon>Papaveraceae</taxon>
        <taxon>Papaveroideae</taxon>
        <taxon>Papaver</taxon>
    </lineage>
</organism>
<gene>
    <name evidence="1" type="ORF">MKW98_020618</name>
</gene>
<name>A0AAD4TJL3_9MAGN</name>